<evidence type="ECO:0008006" key="4">
    <source>
        <dbReference type="Google" id="ProtNLM"/>
    </source>
</evidence>
<feature type="compositionally biased region" description="Pro residues" evidence="1">
    <location>
        <begin position="1"/>
        <end position="12"/>
    </location>
</feature>
<protein>
    <recommendedName>
        <fullName evidence="4">ESX-1 secretion-associated protein</fullName>
    </recommendedName>
</protein>
<name>A0A7D7R587_9ACTN</name>
<reference evidence="3" key="1">
    <citation type="submission" date="2020-07" db="EMBL/GenBank/DDBJ databases">
        <title>novel species isolated from the respiratory tract of Marmot.</title>
        <authorList>
            <person name="Zhang G."/>
        </authorList>
    </citation>
    <scope>NUCLEOTIDE SEQUENCE [LARGE SCALE GENOMIC DNA]</scope>
    <source>
        <strain evidence="3">686</strain>
    </source>
</reference>
<proteinExistence type="predicted"/>
<evidence type="ECO:0000313" key="3">
    <source>
        <dbReference type="Proteomes" id="UP000515663"/>
    </source>
</evidence>
<sequence length="120" mass="12694">MTLPLPFPPFSLPLPRRRRETGSQDHVLGVSPAEVDATSTAWRANGIAIHALDVAAIGEVAAPSSRVARALHATADPARNAIESIGDRLIAMSEALKTFEATTTATDARAGAEFHALEER</sequence>
<feature type="region of interest" description="Disordered" evidence="1">
    <location>
        <begin position="1"/>
        <end position="25"/>
    </location>
</feature>
<dbReference type="AlphaFoldDB" id="A0A7D7R587"/>
<keyword evidence="3" id="KW-1185">Reference proteome</keyword>
<organism evidence="2 3">
    <name type="scientific">Gordonia jinghuaiqii</name>
    <dbReference type="NCBI Taxonomy" id="2758710"/>
    <lineage>
        <taxon>Bacteria</taxon>
        <taxon>Bacillati</taxon>
        <taxon>Actinomycetota</taxon>
        <taxon>Actinomycetes</taxon>
        <taxon>Mycobacteriales</taxon>
        <taxon>Gordoniaceae</taxon>
        <taxon>Gordonia</taxon>
    </lineage>
</organism>
<gene>
    <name evidence="2" type="ORF">H1R19_09680</name>
</gene>
<evidence type="ECO:0000256" key="1">
    <source>
        <dbReference type="SAM" id="MobiDB-lite"/>
    </source>
</evidence>
<dbReference type="KEGG" id="gji:H1R19_09680"/>
<evidence type="ECO:0000313" key="2">
    <source>
        <dbReference type="EMBL" id="QMT03332.1"/>
    </source>
</evidence>
<dbReference type="Proteomes" id="UP000515663">
    <property type="component" value="Chromosome"/>
</dbReference>
<dbReference type="EMBL" id="CP059491">
    <property type="protein sequence ID" value="QMT03332.1"/>
    <property type="molecule type" value="Genomic_DNA"/>
</dbReference>
<accession>A0A7D7R587</accession>